<sequence>MSHRGKLAWCEDIRLCAYHKWEAAGKPTGDGVSFWLEAEQEQEKLEKEKLVQGDGWEGDRALESREAEENFKAHNASVDSQYRDNNRMFQSHGNRGHRHGSKRE</sequence>
<proteinExistence type="predicted"/>
<evidence type="ECO:0000313" key="2">
    <source>
        <dbReference type="EMBL" id="QVL30001.1"/>
    </source>
</evidence>
<dbReference type="RefSeq" id="WP_213493883.1">
    <property type="nucleotide sequence ID" value="NZ_CP074694.1"/>
</dbReference>
<keyword evidence="3" id="KW-1185">Reference proteome</keyword>
<evidence type="ECO:0000313" key="3">
    <source>
        <dbReference type="Proteomes" id="UP000676194"/>
    </source>
</evidence>
<dbReference type="Pfam" id="PF11154">
    <property type="entry name" value="DUF2934"/>
    <property type="match status" value="1"/>
</dbReference>
<feature type="region of interest" description="Disordered" evidence="1">
    <location>
        <begin position="65"/>
        <end position="104"/>
    </location>
</feature>
<dbReference type="KEGG" id="tsph:KIH39_14120"/>
<organism evidence="2 3">
    <name type="scientific">Telmatocola sphagniphila</name>
    <dbReference type="NCBI Taxonomy" id="1123043"/>
    <lineage>
        <taxon>Bacteria</taxon>
        <taxon>Pseudomonadati</taxon>
        <taxon>Planctomycetota</taxon>
        <taxon>Planctomycetia</taxon>
        <taxon>Gemmatales</taxon>
        <taxon>Gemmataceae</taxon>
    </lineage>
</organism>
<dbReference type="AlphaFoldDB" id="A0A8E6B1P2"/>
<dbReference type="EMBL" id="CP074694">
    <property type="protein sequence ID" value="QVL30001.1"/>
    <property type="molecule type" value="Genomic_DNA"/>
</dbReference>
<dbReference type="Proteomes" id="UP000676194">
    <property type="component" value="Chromosome"/>
</dbReference>
<dbReference type="InterPro" id="IPR021327">
    <property type="entry name" value="DUF2934"/>
</dbReference>
<reference evidence="2" key="1">
    <citation type="submission" date="2021-05" db="EMBL/GenBank/DDBJ databases">
        <title>Complete genome sequence of the cellulolytic planctomycete Telmatocola sphagniphila SP2T and characterization of the first cellulase from planctomycetes.</title>
        <authorList>
            <person name="Rakitin A.L."/>
            <person name="Beletsky A.V."/>
            <person name="Naumoff D.G."/>
            <person name="Kulichevskaya I.S."/>
            <person name="Mardanov A.V."/>
            <person name="Ravin N.V."/>
            <person name="Dedysh S.N."/>
        </authorList>
    </citation>
    <scope>NUCLEOTIDE SEQUENCE</scope>
    <source>
        <strain evidence="2">SP2T</strain>
    </source>
</reference>
<accession>A0A8E6B1P2</accession>
<feature type="compositionally biased region" description="Basic residues" evidence="1">
    <location>
        <begin position="94"/>
        <end position="104"/>
    </location>
</feature>
<name>A0A8E6B1P2_9BACT</name>
<evidence type="ECO:0000256" key="1">
    <source>
        <dbReference type="SAM" id="MobiDB-lite"/>
    </source>
</evidence>
<protein>
    <submittedName>
        <fullName evidence="2">DUF2934 domain-containing protein</fullName>
    </submittedName>
</protein>
<gene>
    <name evidence="2" type="ORF">KIH39_14120</name>
</gene>